<dbReference type="GO" id="GO:0007165">
    <property type="term" value="P:signal transduction"/>
    <property type="evidence" value="ECO:0007669"/>
    <property type="project" value="UniProtKB-KW"/>
</dbReference>
<dbReference type="GO" id="GO:0006935">
    <property type="term" value="P:chemotaxis"/>
    <property type="evidence" value="ECO:0007669"/>
    <property type="project" value="UniProtKB-ARBA"/>
</dbReference>
<keyword evidence="6" id="KW-0472">Membrane</keyword>
<evidence type="ECO:0000256" key="2">
    <source>
        <dbReference type="ARBA" id="ARBA00023224"/>
    </source>
</evidence>
<keyword evidence="10" id="KW-1185">Reference proteome</keyword>
<dbReference type="Pfam" id="PF00672">
    <property type="entry name" value="HAMP"/>
    <property type="match status" value="1"/>
</dbReference>
<evidence type="ECO:0000256" key="3">
    <source>
        <dbReference type="ARBA" id="ARBA00029447"/>
    </source>
</evidence>
<dbReference type="Proteomes" id="UP000324298">
    <property type="component" value="Unassembled WGS sequence"/>
</dbReference>
<evidence type="ECO:0000256" key="6">
    <source>
        <dbReference type="SAM" id="Phobius"/>
    </source>
</evidence>
<dbReference type="Pfam" id="PF12729">
    <property type="entry name" value="4HB_MCP_1"/>
    <property type="match status" value="1"/>
</dbReference>
<dbReference type="CDD" id="cd11386">
    <property type="entry name" value="MCP_signal"/>
    <property type="match status" value="1"/>
</dbReference>
<sequence>MPVSRKENCIVIGAEAIFQEVVMKNLTIGTRLLAGFSIVSLLLVIVIATAVNGLYTSGDQLENVNRVSELSARVAKAQMNLKSIDESIKGLILADTPADREKLTARIEEYRKTYRDNIVFVEKNTKTPEGKKLIEKLKNVAISGDEVNKKLTDAALAGDAALFKSLMSSEGEAAIGRTTQAADALLDFYEKRVNLRVASAKDVAKTAMEVMYGLGVVALILSILTALAITRSIKRPLGEIVGSITHIADGDLTRRVAYESRDELGQLCAHFNDFVDRFQNIMLQLITDASKVASASTQLMSTAHLMAEGSEEVVAQASTVATAGEEMAATSNDIAQNCHMAAESAQRANDAAVEGSGVVQATVAVMGSIAERVKSAAKTVESLGARSDQIGAIVGTIEDIADQTNLLALNAAIEAARAGEQGRGFAVVADEVRALAERTTRATKEISDMIKSIQSETKSAVSAMEEGNSEVERGTQEAGRSGKALGDILEQINAVTQQANQIATAAEEQTATTGEISSNMMQITTVVQRTSRGAGETAEAAKSLSAMSEELQRMVSQFKVA</sequence>
<dbReference type="GO" id="GO:0016020">
    <property type="term" value="C:membrane"/>
    <property type="evidence" value="ECO:0007669"/>
    <property type="project" value="UniProtKB-SubCell"/>
</dbReference>
<dbReference type="PANTHER" id="PTHR32089:SF112">
    <property type="entry name" value="LYSOZYME-LIKE PROTEIN-RELATED"/>
    <property type="match status" value="1"/>
</dbReference>
<name>A0A5A9XJV6_9BACT</name>
<dbReference type="InterPro" id="IPR004089">
    <property type="entry name" value="MCPsignal_dom"/>
</dbReference>
<evidence type="ECO:0000313" key="9">
    <source>
        <dbReference type="EMBL" id="KAA0893457.1"/>
    </source>
</evidence>
<dbReference type="PROSITE" id="PS50885">
    <property type="entry name" value="HAMP"/>
    <property type="match status" value="1"/>
</dbReference>
<gene>
    <name evidence="9" type="ORF">ET418_06520</name>
</gene>
<dbReference type="SMART" id="SM00283">
    <property type="entry name" value="MA"/>
    <property type="match status" value="1"/>
</dbReference>
<keyword evidence="6" id="KW-1133">Transmembrane helix</keyword>
<dbReference type="SMART" id="SM00304">
    <property type="entry name" value="HAMP"/>
    <property type="match status" value="2"/>
</dbReference>
<comment type="subcellular location">
    <subcellularLocation>
        <location evidence="1">Membrane</location>
    </subcellularLocation>
</comment>
<comment type="similarity">
    <text evidence="3">Belongs to the methyl-accepting chemotaxis (MCP) protein family.</text>
</comment>
<accession>A0A5A9XJV6</accession>
<feature type="transmembrane region" description="Helical" evidence="6">
    <location>
        <begin position="32"/>
        <end position="55"/>
    </location>
</feature>
<feature type="region of interest" description="Disordered" evidence="5">
    <location>
        <begin position="461"/>
        <end position="481"/>
    </location>
</feature>
<evidence type="ECO:0000313" key="10">
    <source>
        <dbReference type="Proteomes" id="UP000324298"/>
    </source>
</evidence>
<dbReference type="InterPro" id="IPR003660">
    <property type="entry name" value="HAMP_dom"/>
</dbReference>
<dbReference type="AlphaFoldDB" id="A0A5A9XJV6"/>
<evidence type="ECO:0000256" key="1">
    <source>
        <dbReference type="ARBA" id="ARBA00004370"/>
    </source>
</evidence>
<dbReference type="CDD" id="cd06225">
    <property type="entry name" value="HAMP"/>
    <property type="match status" value="1"/>
</dbReference>
<dbReference type="InterPro" id="IPR024478">
    <property type="entry name" value="HlyB_4HB_MCP"/>
</dbReference>
<dbReference type="OrthoDB" id="9791237at2"/>
<proteinExistence type="inferred from homology"/>
<evidence type="ECO:0000259" key="7">
    <source>
        <dbReference type="PROSITE" id="PS50111"/>
    </source>
</evidence>
<feature type="domain" description="HAMP" evidence="8">
    <location>
        <begin position="231"/>
        <end position="283"/>
    </location>
</feature>
<comment type="caution">
    <text evidence="9">The sequence shown here is derived from an EMBL/GenBank/DDBJ whole genome shotgun (WGS) entry which is preliminary data.</text>
</comment>
<protein>
    <submittedName>
        <fullName evidence="9">Methyl-accepting chemotaxis protein</fullName>
    </submittedName>
</protein>
<evidence type="ECO:0000256" key="4">
    <source>
        <dbReference type="PROSITE-ProRule" id="PRU00284"/>
    </source>
</evidence>
<organism evidence="9 10">
    <name type="scientific">Oryzomonas rubra</name>
    <dbReference type="NCBI Taxonomy" id="2509454"/>
    <lineage>
        <taxon>Bacteria</taxon>
        <taxon>Pseudomonadati</taxon>
        <taxon>Thermodesulfobacteriota</taxon>
        <taxon>Desulfuromonadia</taxon>
        <taxon>Geobacterales</taxon>
        <taxon>Geobacteraceae</taxon>
        <taxon>Oryzomonas</taxon>
    </lineage>
</organism>
<reference evidence="9 10" key="1">
    <citation type="submission" date="2019-04" db="EMBL/GenBank/DDBJ databases">
        <title>Geobacter ruber sp. nov., ferric-reducing bacteria isolated from paddy soil.</title>
        <authorList>
            <person name="Xu Z."/>
            <person name="Masuda Y."/>
            <person name="Itoh H."/>
            <person name="Senoo K."/>
        </authorList>
    </citation>
    <scope>NUCLEOTIDE SEQUENCE [LARGE SCALE GENOMIC DNA]</scope>
    <source>
        <strain evidence="9 10">Red88</strain>
    </source>
</reference>
<dbReference type="PANTHER" id="PTHR32089">
    <property type="entry name" value="METHYL-ACCEPTING CHEMOTAXIS PROTEIN MCPB"/>
    <property type="match status" value="1"/>
</dbReference>
<feature type="domain" description="Methyl-accepting transducer" evidence="7">
    <location>
        <begin position="288"/>
        <end position="524"/>
    </location>
</feature>
<feature type="transmembrane region" description="Helical" evidence="6">
    <location>
        <begin position="210"/>
        <end position="229"/>
    </location>
</feature>
<dbReference type="PROSITE" id="PS50111">
    <property type="entry name" value="CHEMOTAXIS_TRANSDUC_2"/>
    <property type="match status" value="1"/>
</dbReference>
<evidence type="ECO:0000256" key="5">
    <source>
        <dbReference type="SAM" id="MobiDB-lite"/>
    </source>
</evidence>
<dbReference type="SUPFAM" id="SSF58104">
    <property type="entry name" value="Methyl-accepting chemotaxis protein (MCP) signaling domain"/>
    <property type="match status" value="1"/>
</dbReference>
<dbReference type="EMBL" id="SRSD01000003">
    <property type="protein sequence ID" value="KAA0893457.1"/>
    <property type="molecule type" value="Genomic_DNA"/>
</dbReference>
<keyword evidence="6" id="KW-0812">Transmembrane</keyword>
<evidence type="ECO:0000259" key="8">
    <source>
        <dbReference type="PROSITE" id="PS50885"/>
    </source>
</evidence>
<keyword evidence="2 4" id="KW-0807">Transducer</keyword>
<dbReference type="Gene3D" id="1.10.287.950">
    <property type="entry name" value="Methyl-accepting chemotaxis protein"/>
    <property type="match status" value="1"/>
</dbReference>
<dbReference type="FunFam" id="1.10.287.950:FF:000001">
    <property type="entry name" value="Methyl-accepting chemotaxis sensory transducer"/>
    <property type="match status" value="1"/>
</dbReference>
<dbReference type="Pfam" id="PF00015">
    <property type="entry name" value="MCPsignal"/>
    <property type="match status" value="1"/>
</dbReference>